<sequence length="49" mass="5400">MAAMVRRPMLARMSLAADPVPSVEAAERLAEAFPAAVERFRRTVDPETD</sequence>
<gene>
    <name evidence="1" type="ORF">GGR04_001400</name>
</gene>
<dbReference type="AlphaFoldDB" id="A0A7W6H4P4"/>
<proteinExistence type="predicted"/>
<dbReference type="Proteomes" id="UP000542776">
    <property type="component" value="Unassembled WGS sequence"/>
</dbReference>
<dbReference type="GO" id="GO:0016301">
    <property type="term" value="F:kinase activity"/>
    <property type="evidence" value="ECO:0007669"/>
    <property type="project" value="UniProtKB-KW"/>
</dbReference>
<evidence type="ECO:0000313" key="1">
    <source>
        <dbReference type="EMBL" id="MBB3997564.1"/>
    </source>
</evidence>
<keyword evidence="1" id="KW-0418">Kinase</keyword>
<dbReference type="EMBL" id="JACIEK010000002">
    <property type="protein sequence ID" value="MBB3997564.1"/>
    <property type="molecule type" value="Genomic_DNA"/>
</dbReference>
<name>A0A7W6H4P4_9HYPH</name>
<protein>
    <submittedName>
        <fullName evidence="1">Thiamine monophosphate kinase</fullName>
    </submittedName>
</protein>
<keyword evidence="1" id="KW-0808">Transferase</keyword>
<keyword evidence="2" id="KW-1185">Reference proteome</keyword>
<comment type="caution">
    <text evidence="1">The sequence shown here is derived from an EMBL/GenBank/DDBJ whole genome shotgun (WGS) entry which is preliminary data.</text>
</comment>
<accession>A0A7W6H4P4</accession>
<reference evidence="1 2" key="1">
    <citation type="submission" date="2020-08" db="EMBL/GenBank/DDBJ databases">
        <title>Genomic Encyclopedia of Type Strains, Phase IV (KMG-IV): sequencing the most valuable type-strain genomes for metagenomic binning, comparative biology and taxonomic classification.</title>
        <authorList>
            <person name="Goeker M."/>
        </authorList>
    </citation>
    <scope>NUCLEOTIDE SEQUENCE [LARGE SCALE GENOMIC DNA]</scope>
    <source>
        <strain evidence="1 2">DSM 102238</strain>
    </source>
</reference>
<organism evidence="1 2">
    <name type="scientific">Aureimonas pseudogalii</name>
    <dbReference type="NCBI Taxonomy" id="1744844"/>
    <lineage>
        <taxon>Bacteria</taxon>
        <taxon>Pseudomonadati</taxon>
        <taxon>Pseudomonadota</taxon>
        <taxon>Alphaproteobacteria</taxon>
        <taxon>Hyphomicrobiales</taxon>
        <taxon>Aurantimonadaceae</taxon>
        <taxon>Aureimonas</taxon>
    </lineage>
</organism>
<evidence type="ECO:0000313" key="2">
    <source>
        <dbReference type="Proteomes" id="UP000542776"/>
    </source>
</evidence>